<dbReference type="KEGG" id="tva:4766087"/>
<feature type="coiled-coil region" evidence="1">
    <location>
        <begin position="20"/>
        <end position="47"/>
    </location>
</feature>
<organism evidence="3 4">
    <name type="scientific">Trichomonas vaginalis (strain ATCC PRA-98 / G3)</name>
    <dbReference type="NCBI Taxonomy" id="412133"/>
    <lineage>
        <taxon>Eukaryota</taxon>
        <taxon>Metamonada</taxon>
        <taxon>Parabasalia</taxon>
        <taxon>Trichomonadida</taxon>
        <taxon>Trichomonadidae</taxon>
        <taxon>Trichomonas</taxon>
    </lineage>
</organism>
<evidence type="ECO:0000256" key="1">
    <source>
        <dbReference type="SAM" id="Coils"/>
    </source>
</evidence>
<dbReference type="VEuPathDB" id="TrichDB:TVAG_307960"/>
<keyword evidence="2" id="KW-0732">Signal</keyword>
<dbReference type="EMBL" id="DS113383">
    <property type="protein sequence ID" value="EAY08190.1"/>
    <property type="molecule type" value="Genomic_DNA"/>
</dbReference>
<name>A2EGJ5_TRIV3</name>
<dbReference type="RefSeq" id="XP_001320413.1">
    <property type="nucleotide sequence ID" value="XM_001320378.1"/>
</dbReference>
<evidence type="ECO:0000256" key="2">
    <source>
        <dbReference type="SAM" id="SignalP"/>
    </source>
</evidence>
<gene>
    <name evidence="3" type="ORF">TVAG_307960</name>
</gene>
<evidence type="ECO:0000313" key="3">
    <source>
        <dbReference type="EMBL" id="EAY08190.1"/>
    </source>
</evidence>
<dbReference type="InParanoid" id="A2EGJ5"/>
<dbReference type="VEuPathDB" id="TrichDB:TVAGG3_0539990"/>
<dbReference type="AlphaFoldDB" id="A2EGJ5"/>
<keyword evidence="1" id="KW-0175">Coiled coil</keyword>
<proteinExistence type="predicted"/>
<sequence>MLFLLLFFIKSSFTSDEDDLTSVLYEIRQLRKEVQELKKIIQKRQEISDHSNKLHRHKSNETSNFFPFMGGFGSIGFGDWSSKGRSHSEIPRSA</sequence>
<keyword evidence="4" id="KW-1185">Reference proteome</keyword>
<accession>A2EGJ5</accession>
<reference evidence="3" key="1">
    <citation type="submission" date="2006-10" db="EMBL/GenBank/DDBJ databases">
        <authorList>
            <person name="Amadeo P."/>
            <person name="Zhao Q."/>
            <person name="Wortman J."/>
            <person name="Fraser-Liggett C."/>
            <person name="Carlton J."/>
        </authorList>
    </citation>
    <scope>NUCLEOTIDE SEQUENCE</scope>
    <source>
        <strain evidence="3">G3</strain>
    </source>
</reference>
<evidence type="ECO:0000313" key="4">
    <source>
        <dbReference type="Proteomes" id="UP000001542"/>
    </source>
</evidence>
<protein>
    <submittedName>
        <fullName evidence="3">Uncharacterized protein</fullName>
    </submittedName>
</protein>
<dbReference type="Proteomes" id="UP000001542">
    <property type="component" value="Unassembled WGS sequence"/>
</dbReference>
<feature type="chain" id="PRO_5002643149" evidence="2">
    <location>
        <begin position="17"/>
        <end position="94"/>
    </location>
</feature>
<reference evidence="3" key="2">
    <citation type="journal article" date="2007" name="Science">
        <title>Draft genome sequence of the sexually transmitted pathogen Trichomonas vaginalis.</title>
        <authorList>
            <person name="Carlton J.M."/>
            <person name="Hirt R.P."/>
            <person name="Silva J.C."/>
            <person name="Delcher A.L."/>
            <person name="Schatz M."/>
            <person name="Zhao Q."/>
            <person name="Wortman J.R."/>
            <person name="Bidwell S.L."/>
            <person name="Alsmark U.C.M."/>
            <person name="Besteiro S."/>
            <person name="Sicheritz-Ponten T."/>
            <person name="Noel C.J."/>
            <person name="Dacks J.B."/>
            <person name="Foster P.G."/>
            <person name="Simillion C."/>
            <person name="Van de Peer Y."/>
            <person name="Miranda-Saavedra D."/>
            <person name="Barton G.J."/>
            <person name="Westrop G.D."/>
            <person name="Mueller S."/>
            <person name="Dessi D."/>
            <person name="Fiori P.L."/>
            <person name="Ren Q."/>
            <person name="Paulsen I."/>
            <person name="Zhang H."/>
            <person name="Bastida-Corcuera F.D."/>
            <person name="Simoes-Barbosa A."/>
            <person name="Brown M.T."/>
            <person name="Hayes R.D."/>
            <person name="Mukherjee M."/>
            <person name="Okumura C.Y."/>
            <person name="Schneider R."/>
            <person name="Smith A.J."/>
            <person name="Vanacova S."/>
            <person name="Villalvazo M."/>
            <person name="Haas B.J."/>
            <person name="Pertea M."/>
            <person name="Feldblyum T.V."/>
            <person name="Utterback T.R."/>
            <person name="Shu C.L."/>
            <person name="Osoegawa K."/>
            <person name="de Jong P.J."/>
            <person name="Hrdy I."/>
            <person name="Horvathova L."/>
            <person name="Zubacova Z."/>
            <person name="Dolezal P."/>
            <person name="Malik S.B."/>
            <person name="Logsdon J.M. Jr."/>
            <person name="Henze K."/>
            <person name="Gupta A."/>
            <person name="Wang C.C."/>
            <person name="Dunne R.L."/>
            <person name="Upcroft J.A."/>
            <person name="Upcroft P."/>
            <person name="White O."/>
            <person name="Salzberg S.L."/>
            <person name="Tang P."/>
            <person name="Chiu C.-H."/>
            <person name="Lee Y.-S."/>
            <person name="Embley T.M."/>
            <person name="Coombs G.H."/>
            <person name="Mottram J.C."/>
            <person name="Tachezy J."/>
            <person name="Fraser-Liggett C.M."/>
            <person name="Johnson P.J."/>
        </authorList>
    </citation>
    <scope>NUCLEOTIDE SEQUENCE [LARGE SCALE GENOMIC DNA]</scope>
    <source>
        <strain evidence="3">G3</strain>
    </source>
</reference>
<feature type="signal peptide" evidence="2">
    <location>
        <begin position="1"/>
        <end position="16"/>
    </location>
</feature>